<feature type="region of interest" description="Disordered" evidence="7">
    <location>
        <begin position="184"/>
        <end position="209"/>
    </location>
</feature>
<comment type="cofactor">
    <cofactor evidence="1">
        <name>L-ascorbate</name>
        <dbReference type="ChEBI" id="CHEBI:38290"/>
    </cofactor>
</comment>
<dbReference type="Pfam" id="PF13640">
    <property type="entry name" value="2OG-FeII_Oxy_3"/>
    <property type="match status" value="1"/>
</dbReference>
<feature type="domain" description="Fe2OG dioxygenase" evidence="8">
    <location>
        <begin position="99"/>
        <end position="201"/>
    </location>
</feature>
<keyword evidence="3" id="KW-0847">Vitamin C</keyword>
<evidence type="ECO:0000256" key="6">
    <source>
        <dbReference type="ARBA" id="ARBA00023004"/>
    </source>
</evidence>
<dbReference type="GO" id="GO:0004656">
    <property type="term" value="F:procollagen-proline 4-dioxygenase activity"/>
    <property type="evidence" value="ECO:0007669"/>
    <property type="project" value="TreeGrafter"/>
</dbReference>
<dbReference type="Gene3D" id="2.60.120.620">
    <property type="entry name" value="q2cbj1_9rhob like domain"/>
    <property type="match status" value="1"/>
</dbReference>
<evidence type="ECO:0000256" key="7">
    <source>
        <dbReference type="SAM" id="MobiDB-lite"/>
    </source>
</evidence>
<evidence type="ECO:0000256" key="3">
    <source>
        <dbReference type="ARBA" id="ARBA00022896"/>
    </source>
</evidence>
<dbReference type="PROSITE" id="PS51471">
    <property type="entry name" value="FE2OG_OXY"/>
    <property type="match status" value="1"/>
</dbReference>
<reference evidence="9 10" key="1">
    <citation type="submission" date="2016-10" db="EMBL/GenBank/DDBJ databases">
        <authorList>
            <person name="de Groot N.N."/>
        </authorList>
    </citation>
    <scope>NUCLEOTIDE SEQUENCE [LARGE SCALE GENOMIC DNA]</scope>
    <source>
        <strain evidence="9 10">JCM 11308</strain>
    </source>
</reference>
<evidence type="ECO:0000256" key="5">
    <source>
        <dbReference type="ARBA" id="ARBA00023002"/>
    </source>
</evidence>
<dbReference type="Proteomes" id="UP000199417">
    <property type="component" value="Unassembled WGS sequence"/>
</dbReference>
<evidence type="ECO:0000313" key="9">
    <source>
        <dbReference type="EMBL" id="SDE50127.1"/>
    </source>
</evidence>
<name>A0A1G7DF22_9NOCA</name>
<dbReference type="SMART" id="SM00702">
    <property type="entry name" value="P4Hc"/>
    <property type="match status" value="1"/>
</dbReference>
<organism evidence="9 10">
    <name type="scientific">Rhodococcus tukisamuensis</name>
    <dbReference type="NCBI Taxonomy" id="168276"/>
    <lineage>
        <taxon>Bacteria</taxon>
        <taxon>Bacillati</taxon>
        <taxon>Actinomycetota</taxon>
        <taxon>Actinomycetes</taxon>
        <taxon>Mycobacteriales</taxon>
        <taxon>Nocardiaceae</taxon>
        <taxon>Rhodococcus</taxon>
    </lineage>
</organism>
<accession>A0A1G7DF22</accession>
<dbReference type="PANTHER" id="PTHR10869">
    <property type="entry name" value="PROLYL 4-HYDROXYLASE ALPHA SUBUNIT"/>
    <property type="match status" value="1"/>
</dbReference>
<evidence type="ECO:0000256" key="4">
    <source>
        <dbReference type="ARBA" id="ARBA00022964"/>
    </source>
</evidence>
<protein>
    <submittedName>
        <fullName evidence="9">2OG-Fe(II) oxygenase superfamily protein</fullName>
    </submittedName>
</protein>
<dbReference type="InterPro" id="IPR006620">
    <property type="entry name" value="Pro_4_hyd_alph"/>
</dbReference>
<proteinExistence type="predicted"/>
<keyword evidence="2" id="KW-0479">Metal-binding</keyword>
<dbReference type="GO" id="GO:0005506">
    <property type="term" value="F:iron ion binding"/>
    <property type="evidence" value="ECO:0007669"/>
    <property type="project" value="InterPro"/>
</dbReference>
<evidence type="ECO:0000256" key="2">
    <source>
        <dbReference type="ARBA" id="ARBA00022723"/>
    </source>
</evidence>
<sequence length="209" mass="23667">MTATCSESVLDELRANRLVWVDEFVDARTCEFLCSELDFAYWHPSVVVRRDVDGALVSYRSEQRVSESTDDRWFSDDLLAELGRIEGRVCGLLGTGRRTLERWQAVRYRNRGRFRLHHDAGLFADDPEGERVTTIRLHLYTPGAGGATVFPYLGVRVGAVAGRLVLWQNLRSDGLADPDMRHAAQPVRRGRKSVLTTWARQHPGQGRVS</sequence>
<keyword evidence="5" id="KW-0560">Oxidoreductase</keyword>
<dbReference type="InterPro" id="IPR005123">
    <property type="entry name" value="Oxoglu/Fe-dep_dioxygenase_dom"/>
</dbReference>
<evidence type="ECO:0000313" key="10">
    <source>
        <dbReference type="Proteomes" id="UP000199417"/>
    </source>
</evidence>
<keyword evidence="10" id="KW-1185">Reference proteome</keyword>
<dbReference type="InterPro" id="IPR044862">
    <property type="entry name" value="Pro_4_hyd_alph_FE2OG_OXY"/>
</dbReference>
<dbReference type="STRING" id="168276.SAMN05444580_11920"/>
<evidence type="ECO:0000259" key="8">
    <source>
        <dbReference type="PROSITE" id="PS51471"/>
    </source>
</evidence>
<keyword evidence="4" id="KW-0223">Dioxygenase</keyword>
<dbReference type="PANTHER" id="PTHR10869:SF246">
    <property type="entry name" value="TRANSMEMBRANE PROLYL 4-HYDROXYLASE"/>
    <property type="match status" value="1"/>
</dbReference>
<dbReference type="AlphaFoldDB" id="A0A1G7DF22"/>
<evidence type="ECO:0000256" key="1">
    <source>
        <dbReference type="ARBA" id="ARBA00001961"/>
    </source>
</evidence>
<dbReference type="InterPro" id="IPR045054">
    <property type="entry name" value="P4HA-like"/>
</dbReference>
<gene>
    <name evidence="9" type="ORF">SAMN05444580_11920</name>
</gene>
<keyword evidence="6" id="KW-0408">Iron</keyword>
<dbReference type="EMBL" id="FNAB01000019">
    <property type="protein sequence ID" value="SDE50127.1"/>
    <property type="molecule type" value="Genomic_DNA"/>
</dbReference>
<dbReference type="GO" id="GO:0031418">
    <property type="term" value="F:L-ascorbic acid binding"/>
    <property type="evidence" value="ECO:0007669"/>
    <property type="project" value="UniProtKB-KW"/>
</dbReference>